<sequence>MTNQDMPPVIDRYLAAANARDWTTVAQCFTAQADCLNLGVVVAHGPTGIADHLRAVFDRFAEHRDEITRVVVDGSLAYVEVALHGRTHDGTAVDFPGADVFELTPDRTAIDRVSAWFDTSRTPGR</sequence>
<dbReference type="InterPro" id="IPR032710">
    <property type="entry name" value="NTF2-like_dom_sf"/>
</dbReference>
<comment type="caution">
    <text evidence="2">The sequence shown here is derived from an EMBL/GenBank/DDBJ whole genome shotgun (WGS) entry which is preliminary data.</text>
</comment>
<evidence type="ECO:0000313" key="2">
    <source>
        <dbReference type="EMBL" id="MTD55638.1"/>
    </source>
</evidence>
<dbReference type="RefSeq" id="WP_154757836.1">
    <property type="nucleotide sequence ID" value="NZ_WMBA01000024.1"/>
</dbReference>
<dbReference type="OrthoDB" id="3573904at2"/>
<dbReference type="Gene3D" id="3.10.450.50">
    <property type="match status" value="1"/>
</dbReference>
<evidence type="ECO:0000259" key="1">
    <source>
        <dbReference type="Pfam" id="PF12680"/>
    </source>
</evidence>
<dbReference type="AlphaFoldDB" id="A0A6N7YUP2"/>
<organism evidence="2 3">
    <name type="scientific">Amycolatopsis pithecellobii</name>
    <dbReference type="NCBI Taxonomy" id="664692"/>
    <lineage>
        <taxon>Bacteria</taxon>
        <taxon>Bacillati</taxon>
        <taxon>Actinomycetota</taxon>
        <taxon>Actinomycetes</taxon>
        <taxon>Pseudonocardiales</taxon>
        <taxon>Pseudonocardiaceae</taxon>
        <taxon>Amycolatopsis</taxon>
    </lineage>
</organism>
<feature type="domain" description="SnoaL-like" evidence="1">
    <location>
        <begin position="11"/>
        <end position="104"/>
    </location>
</feature>
<reference evidence="2 3" key="1">
    <citation type="submission" date="2019-11" db="EMBL/GenBank/DDBJ databases">
        <title>Draft genome of Amycolatopsis RM579.</title>
        <authorList>
            <person name="Duangmal K."/>
            <person name="Mingma R."/>
        </authorList>
    </citation>
    <scope>NUCLEOTIDE SEQUENCE [LARGE SCALE GENOMIC DNA]</scope>
    <source>
        <strain evidence="2 3">RM579</strain>
    </source>
</reference>
<proteinExistence type="predicted"/>
<gene>
    <name evidence="2" type="ORF">GKO32_16875</name>
</gene>
<protein>
    <recommendedName>
        <fullName evidence="1">SnoaL-like domain-containing protein</fullName>
    </recommendedName>
</protein>
<keyword evidence="3" id="KW-1185">Reference proteome</keyword>
<dbReference type="SUPFAM" id="SSF54427">
    <property type="entry name" value="NTF2-like"/>
    <property type="match status" value="1"/>
</dbReference>
<accession>A0A6N7YUP2</accession>
<evidence type="ECO:0000313" key="3">
    <source>
        <dbReference type="Proteomes" id="UP000440096"/>
    </source>
</evidence>
<dbReference type="Proteomes" id="UP000440096">
    <property type="component" value="Unassembled WGS sequence"/>
</dbReference>
<dbReference type="Pfam" id="PF12680">
    <property type="entry name" value="SnoaL_2"/>
    <property type="match status" value="1"/>
</dbReference>
<dbReference type="EMBL" id="WMBA01000024">
    <property type="protein sequence ID" value="MTD55638.1"/>
    <property type="molecule type" value="Genomic_DNA"/>
</dbReference>
<name>A0A6N7YUP2_9PSEU</name>
<dbReference type="InterPro" id="IPR037401">
    <property type="entry name" value="SnoaL-like"/>
</dbReference>